<feature type="domain" description="Cation/H(+) antiporter C-terminal" evidence="13">
    <location>
        <begin position="619"/>
        <end position="762"/>
    </location>
</feature>
<dbReference type="AlphaFoldDB" id="A0AAN9F472"/>
<feature type="transmembrane region" description="Helical" evidence="10">
    <location>
        <begin position="407"/>
        <end position="425"/>
    </location>
</feature>
<keyword evidence="15" id="KW-1185">Reference proteome</keyword>
<dbReference type="Gene3D" id="1.20.1530.20">
    <property type="match status" value="1"/>
</dbReference>
<dbReference type="PANTHER" id="PTHR32468:SF101">
    <property type="entry name" value="CATION_H+ EXCHANGER 2"/>
    <property type="match status" value="1"/>
</dbReference>
<feature type="transmembrane region" description="Helical" evidence="10">
    <location>
        <begin position="191"/>
        <end position="216"/>
    </location>
</feature>
<comment type="caution">
    <text evidence="14">The sequence shown here is derived from an EMBL/GenBank/DDBJ whole genome shotgun (WGS) entry which is preliminary data.</text>
</comment>
<keyword evidence="8 10" id="KW-0472">Membrane</keyword>
<feature type="transmembrane region" description="Helical" evidence="10">
    <location>
        <begin position="28"/>
        <end position="47"/>
    </location>
</feature>
<evidence type="ECO:0000256" key="7">
    <source>
        <dbReference type="ARBA" id="ARBA00023065"/>
    </source>
</evidence>
<dbReference type="GO" id="GO:0015297">
    <property type="term" value="F:antiporter activity"/>
    <property type="evidence" value="ECO:0007669"/>
    <property type="project" value="InterPro"/>
</dbReference>
<comment type="subcellular location">
    <subcellularLocation>
        <location evidence="1">Membrane</location>
        <topology evidence="1">Multi-pass membrane protein</topology>
    </subcellularLocation>
</comment>
<sequence>MPSRLGASEGLWVHHSDGGSPLKSPTTILQLQILTIFVITQCFHFVLKHTGIPHFVSSVLAGFVLGPTLKFGEFYEYKKLLFPFGSEDTLQLISAFGYTFYLFLSYVQMDFSRVSRAGKKAWAITISSLIPIVLGYSYLLPFGPLLEDRRYDYAETLIIAPVFISQSICSFPVIAGLLNELHILNSEIGRLALSSSLLLDIAGTVVTGIGTAVVQALNEDLTFRLMNVAKFIGLLVFILTIGRSLMKWVVRKTPEGRPVRRIYIYIIVLWVLLLGVIENKLRQPLFSGAIILGLAVPEGPPLGSELVNQLELVSTWLLTPIFLTSCIMKVDLDILSVKQSKLIIDVVLIITLVTLIKIVSCVGICRYSSMPIIDSICISLILSCKGVVDIIGYVVLYEAKIFQDTHIGVMVISGLILATFSKIGVKSLYDPSRKYAGYQKRNISDLKPHAEFRIVACIHEPCHISPIRNVLELLSPTTTNPMVVDVMHLMELVGRSTPIFISHRDQLISGVSEHNFSGEIILTFSLLEHEFAGAATVNPYTAISPFTSMHDDICYLAMDKVASFIILPFHIRWTNDGTIESCDNNIRSLNCKVLEKAPCSIGILVNRGSSSFNSSYHKVAIIFIGGADDREALCWAKRSAKESNIRLSMFHLMEKESDMTNWDTLLDAEVLRDVQGIYGSVENMTYDDITINDASQITSFLNTVVNEFDFIIVGRRIGIKSSITTALLNWTEFSELGVIGDLLASPDLDSGASILVVQQQQTK</sequence>
<evidence type="ECO:0000256" key="2">
    <source>
        <dbReference type="ARBA" id="ARBA00022448"/>
    </source>
</evidence>
<keyword evidence="7" id="KW-0406">Ion transport</keyword>
<evidence type="ECO:0000256" key="6">
    <source>
        <dbReference type="ARBA" id="ARBA00022989"/>
    </source>
</evidence>
<dbReference type="InterPro" id="IPR006153">
    <property type="entry name" value="Cation/H_exchanger_TM"/>
</dbReference>
<evidence type="ECO:0000259" key="11">
    <source>
        <dbReference type="Pfam" id="PF00999"/>
    </source>
</evidence>
<evidence type="ECO:0000256" key="8">
    <source>
        <dbReference type="ARBA" id="ARBA00023136"/>
    </source>
</evidence>
<dbReference type="Pfam" id="PF00999">
    <property type="entry name" value="Na_H_Exchanger"/>
    <property type="match status" value="1"/>
</dbReference>
<feature type="transmembrane region" description="Helical" evidence="10">
    <location>
        <begin position="54"/>
        <end position="72"/>
    </location>
</feature>
<name>A0AAN9F472_CROPI</name>
<dbReference type="EMBL" id="JAYWIO010000004">
    <property type="protein sequence ID" value="KAK7267616.1"/>
    <property type="molecule type" value="Genomic_DNA"/>
</dbReference>
<feature type="transmembrane region" description="Helical" evidence="10">
    <location>
        <begin position="376"/>
        <end position="395"/>
    </location>
</feature>
<reference evidence="14 15" key="1">
    <citation type="submission" date="2024-01" db="EMBL/GenBank/DDBJ databases">
        <title>The genomes of 5 underutilized Papilionoideae crops provide insights into root nodulation and disease resistanc.</title>
        <authorList>
            <person name="Yuan L."/>
        </authorList>
    </citation>
    <scope>NUCLEOTIDE SEQUENCE [LARGE SCALE GENOMIC DNA]</scope>
    <source>
        <strain evidence="14">ZHUSHIDOU_FW_LH</strain>
        <tissue evidence="14">Leaf</tissue>
    </source>
</reference>
<dbReference type="GO" id="GO:0006885">
    <property type="term" value="P:regulation of pH"/>
    <property type="evidence" value="ECO:0007669"/>
    <property type="project" value="TreeGrafter"/>
</dbReference>
<evidence type="ECO:0000256" key="9">
    <source>
        <dbReference type="ARBA" id="ARBA00038341"/>
    </source>
</evidence>
<dbReference type="InterPro" id="IPR057290">
    <property type="entry name" value="CHX17_C"/>
</dbReference>
<keyword evidence="2" id="KW-0813">Transport</keyword>
<evidence type="ECO:0000256" key="3">
    <source>
        <dbReference type="ARBA" id="ARBA00022538"/>
    </source>
</evidence>
<dbReference type="InterPro" id="IPR038770">
    <property type="entry name" value="Na+/solute_symporter_sf"/>
</dbReference>
<keyword evidence="3" id="KW-0633">Potassium transport</keyword>
<feature type="transmembrane region" description="Helical" evidence="10">
    <location>
        <begin position="158"/>
        <end position="179"/>
    </location>
</feature>
<evidence type="ECO:0000256" key="5">
    <source>
        <dbReference type="ARBA" id="ARBA00022958"/>
    </source>
</evidence>
<organism evidence="14 15">
    <name type="scientific">Crotalaria pallida</name>
    <name type="common">Smooth rattlebox</name>
    <name type="synonym">Crotalaria striata</name>
    <dbReference type="NCBI Taxonomy" id="3830"/>
    <lineage>
        <taxon>Eukaryota</taxon>
        <taxon>Viridiplantae</taxon>
        <taxon>Streptophyta</taxon>
        <taxon>Embryophyta</taxon>
        <taxon>Tracheophyta</taxon>
        <taxon>Spermatophyta</taxon>
        <taxon>Magnoliopsida</taxon>
        <taxon>eudicotyledons</taxon>
        <taxon>Gunneridae</taxon>
        <taxon>Pentapetalae</taxon>
        <taxon>rosids</taxon>
        <taxon>fabids</taxon>
        <taxon>Fabales</taxon>
        <taxon>Fabaceae</taxon>
        <taxon>Papilionoideae</taxon>
        <taxon>50 kb inversion clade</taxon>
        <taxon>genistoids sensu lato</taxon>
        <taxon>core genistoids</taxon>
        <taxon>Crotalarieae</taxon>
        <taxon>Crotalaria</taxon>
    </lineage>
</organism>
<feature type="transmembrane region" description="Helical" evidence="10">
    <location>
        <begin position="121"/>
        <end position="138"/>
    </location>
</feature>
<dbReference type="PANTHER" id="PTHR32468">
    <property type="entry name" value="CATION/H + ANTIPORTER"/>
    <property type="match status" value="1"/>
</dbReference>
<evidence type="ECO:0008006" key="16">
    <source>
        <dbReference type="Google" id="ProtNLM"/>
    </source>
</evidence>
<dbReference type="GO" id="GO:0012505">
    <property type="term" value="C:endomembrane system"/>
    <property type="evidence" value="ECO:0007669"/>
    <property type="project" value="TreeGrafter"/>
</dbReference>
<feature type="domain" description="Cation/H(+) antiporter central" evidence="12">
    <location>
        <begin position="482"/>
        <end position="609"/>
    </location>
</feature>
<dbReference type="InterPro" id="IPR057291">
    <property type="entry name" value="CHX17_2nd"/>
</dbReference>
<feature type="transmembrane region" description="Helical" evidence="10">
    <location>
        <begin position="262"/>
        <end position="277"/>
    </location>
</feature>
<comment type="similarity">
    <text evidence="9">Belongs to the monovalent cation:proton antiporter 2 (CPA2) transporter (TC 2.A.37) family. CHX (TC 2.A.37.4) subfamily.</text>
</comment>
<dbReference type="InterPro" id="IPR050794">
    <property type="entry name" value="CPA2_transporter"/>
</dbReference>
<feature type="transmembrane region" description="Helical" evidence="10">
    <location>
        <begin position="228"/>
        <end position="250"/>
    </location>
</feature>
<evidence type="ECO:0000259" key="12">
    <source>
        <dbReference type="Pfam" id="PF23256"/>
    </source>
</evidence>
<keyword evidence="6 10" id="KW-1133">Transmembrane helix</keyword>
<evidence type="ECO:0000256" key="4">
    <source>
        <dbReference type="ARBA" id="ARBA00022692"/>
    </source>
</evidence>
<dbReference type="Pfam" id="PF23256">
    <property type="entry name" value="CHX17_2nd"/>
    <property type="match status" value="1"/>
</dbReference>
<feature type="transmembrane region" description="Helical" evidence="10">
    <location>
        <begin position="92"/>
        <end position="109"/>
    </location>
</feature>
<evidence type="ECO:0000313" key="15">
    <source>
        <dbReference type="Proteomes" id="UP001372338"/>
    </source>
</evidence>
<keyword evidence="4 10" id="KW-0812">Transmembrane</keyword>
<evidence type="ECO:0000259" key="13">
    <source>
        <dbReference type="Pfam" id="PF23259"/>
    </source>
</evidence>
<dbReference type="GO" id="GO:0016020">
    <property type="term" value="C:membrane"/>
    <property type="evidence" value="ECO:0007669"/>
    <property type="project" value="UniProtKB-SubCell"/>
</dbReference>
<accession>A0AAN9F472</accession>
<dbReference type="GO" id="GO:0006813">
    <property type="term" value="P:potassium ion transport"/>
    <property type="evidence" value="ECO:0007669"/>
    <property type="project" value="UniProtKB-KW"/>
</dbReference>
<protein>
    <recommendedName>
        <fullName evidence="16">Cation/H+ exchanger domain-containing protein</fullName>
    </recommendedName>
</protein>
<dbReference type="Proteomes" id="UP001372338">
    <property type="component" value="Unassembled WGS sequence"/>
</dbReference>
<proteinExistence type="inferred from homology"/>
<evidence type="ECO:0000256" key="10">
    <source>
        <dbReference type="SAM" id="Phobius"/>
    </source>
</evidence>
<evidence type="ECO:0000313" key="14">
    <source>
        <dbReference type="EMBL" id="KAK7267616.1"/>
    </source>
</evidence>
<evidence type="ECO:0000256" key="1">
    <source>
        <dbReference type="ARBA" id="ARBA00004141"/>
    </source>
</evidence>
<dbReference type="GO" id="GO:1902600">
    <property type="term" value="P:proton transmembrane transport"/>
    <property type="evidence" value="ECO:0007669"/>
    <property type="project" value="InterPro"/>
</dbReference>
<gene>
    <name evidence="14" type="ORF">RIF29_20294</name>
</gene>
<dbReference type="Pfam" id="PF23259">
    <property type="entry name" value="CHX17_C"/>
    <property type="match status" value="1"/>
</dbReference>
<feature type="transmembrane region" description="Helical" evidence="10">
    <location>
        <begin position="342"/>
        <end position="364"/>
    </location>
</feature>
<feature type="domain" description="Cation/H+ exchanger transmembrane" evidence="11">
    <location>
        <begin position="41"/>
        <end position="412"/>
    </location>
</feature>
<keyword evidence="5" id="KW-0630">Potassium</keyword>